<proteinExistence type="inferred from homology"/>
<keyword evidence="10" id="KW-1185">Reference proteome</keyword>
<keyword evidence="2" id="KW-0805">Transcription regulation</keyword>
<evidence type="ECO:0000313" key="8">
    <source>
        <dbReference type="EMBL" id="NVP32810.1"/>
    </source>
</evidence>
<dbReference type="InterPro" id="IPR007627">
    <property type="entry name" value="RNA_pol_sigma70_r2"/>
</dbReference>
<feature type="domain" description="RNA polymerase sigma factor 70 region 4 type 2" evidence="6">
    <location>
        <begin position="118"/>
        <end position="168"/>
    </location>
</feature>
<dbReference type="GO" id="GO:0003677">
    <property type="term" value="F:DNA binding"/>
    <property type="evidence" value="ECO:0007669"/>
    <property type="project" value="InterPro"/>
</dbReference>
<sequence length="175" mass="19691">MEPVEDLPLDVLYGVHRAELLRFLISRTGDASEAEDLVQDLWLKANRGSAGPTANGRAYLFRMAQNLIVDRARERQRRMRRERLWIDDGAPPSAACEERVDPSRDAEKALIDREELARLSQAIETVPDGARRVFDLHKLKGLSHAEVAAQLGISHSGVEKHMAVAMKYLRRALAD</sequence>
<dbReference type="Gene3D" id="1.10.1740.10">
    <property type="match status" value="1"/>
</dbReference>
<evidence type="ECO:0000256" key="2">
    <source>
        <dbReference type="ARBA" id="ARBA00023015"/>
    </source>
</evidence>
<evidence type="ECO:0000256" key="1">
    <source>
        <dbReference type="ARBA" id="ARBA00010641"/>
    </source>
</evidence>
<reference evidence="9 10" key="1">
    <citation type="submission" date="2020-05" db="EMBL/GenBank/DDBJ databases">
        <title>Draft Genome Sequences of Sphingomonas sp. Isolated from the International Space Station.</title>
        <authorList>
            <person name="Bijlani S."/>
            <person name="Singh N.K."/>
            <person name="Mason C.E."/>
            <person name="Wang C.C."/>
            <person name="Venkateswaran K."/>
        </authorList>
    </citation>
    <scope>NUCLEOTIDE SEQUENCE [LARGE SCALE GENOMIC DNA]</scope>
    <source>
        <strain evidence="7 10">IIF7SW-B5</strain>
        <strain evidence="8">ISS-IIF7SWP</strain>
    </source>
</reference>
<name>A0A7Y7QY22_9SPHN</name>
<dbReference type="InterPro" id="IPR013324">
    <property type="entry name" value="RNA_pol_sigma_r3/r4-like"/>
</dbReference>
<dbReference type="Pfam" id="PF08281">
    <property type="entry name" value="Sigma70_r4_2"/>
    <property type="match status" value="1"/>
</dbReference>
<evidence type="ECO:0000256" key="3">
    <source>
        <dbReference type="ARBA" id="ARBA00023082"/>
    </source>
</evidence>
<evidence type="ECO:0000313" key="10">
    <source>
        <dbReference type="Proteomes" id="UP000557656"/>
    </source>
</evidence>
<protein>
    <submittedName>
        <fullName evidence="8">Sigma-70 family RNA polymerase sigma factor</fullName>
    </submittedName>
</protein>
<dbReference type="AlphaFoldDB" id="A0A7Y7QY22"/>
<dbReference type="SUPFAM" id="SSF88659">
    <property type="entry name" value="Sigma3 and sigma4 domains of RNA polymerase sigma factors"/>
    <property type="match status" value="1"/>
</dbReference>
<dbReference type="Proteomes" id="UP000557656">
    <property type="component" value="Unassembled WGS sequence"/>
</dbReference>
<dbReference type="InterPro" id="IPR036388">
    <property type="entry name" value="WH-like_DNA-bd_sf"/>
</dbReference>
<accession>A0A7Y7QY22</accession>
<comment type="similarity">
    <text evidence="1">Belongs to the sigma-70 factor family. ECF subfamily.</text>
</comment>
<evidence type="ECO:0000259" key="5">
    <source>
        <dbReference type="Pfam" id="PF04542"/>
    </source>
</evidence>
<feature type="domain" description="RNA polymerase sigma-70 region 2" evidence="5">
    <location>
        <begin position="12"/>
        <end position="78"/>
    </location>
</feature>
<dbReference type="InterPro" id="IPR014284">
    <property type="entry name" value="RNA_pol_sigma-70_dom"/>
</dbReference>
<dbReference type="PANTHER" id="PTHR43133">
    <property type="entry name" value="RNA POLYMERASE ECF-TYPE SIGMA FACTO"/>
    <property type="match status" value="1"/>
</dbReference>
<dbReference type="InterPro" id="IPR013325">
    <property type="entry name" value="RNA_pol_sigma_r2"/>
</dbReference>
<evidence type="ECO:0000256" key="4">
    <source>
        <dbReference type="ARBA" id="ARBA00023163"/>
    </source>
</evidence>
<evidence type="ECO:0000313" key="9">
    <source>
        <dbReference type="Proteomes" id="UP000531581"/>
    </source>
</evidence>
<dbReference type="SUPFAM" id="SSF88946">
    <property type="entry name" value="Sigma2 domain of RNA polymerase sigma factors"/>
    <property type="match status" value="1"/>
</dbReference>
<keyword evidence="4" id="KW-0804">Transcription</keyword>
<organism evidence="8 9">
    <name type="scientific">Sphingomonas sanguinis</name>
    <dbReference type="NCBI Taxonomy" id="33051"/>
    <lineage>
        <taxon>Bacteria</taxon>
        <taxon>Pseudomonadati</taxon>
        <taxon>Pseudomonadota</taxon>
        <taxon>Alphaproteobacteria</taxon>
        <taxon>Sphingomonadales</taxon>
        <taxon>Sphingomonadaceae</taxon>
        <taxon>Sphingomonas</taxon>
    </lineage>
</organism>
<dbReference type="GO" id="GO:0006352">
    <property type="term" value="P:DNA-templated transcription initiation"/>
    <property type="evidence" value="ECO:0007669"/>
    <property type="project" value="InterPro"/>
</dbReference>
<dbReference type="Proteomes" id="UP000531581">
    <property type="component" value="Unassembled WGS sequence"/>
</dbReference>
<comment type="caution">
    <text evidence="8">The sequence shown here is derived from an EMBL/GenBank/DDBJ whole genome shotgun (WGS) entry which is preliminary data.</text>
</comment>
<evidence type="ECO:0000313" key="7">
    <source>
        <dbReference type="EMBL" id="NNG51897.1"/>
    </source>
</evidence>
<dbReference type="Pfam" id="PF04542">
    <property type="entry name" value="Sigma70_r2"/>
    <property type="match status" value="1"/>
</dbReference>
<keyword evidence="3" id="KW-0731">Sigma factor</keyword>
<dbReference type="InterPro" id="IPR039425">
    <property type="entry name" value="RNA_pol_sigma-70-like"/>
</dbReference>
<gene>
    <name evidence="7" type="ORF">HKX05_00835</name>
    <name evidence="8" type="ORF">HLV41_17375</name>
</gene>
<dbReference type="GO" id="GO:0016987">
    <property type="term" value="F:sigma factor activity"/>
    <property type="evidence" value="ECO:0007669"/>
    <property type="project" value="UniProtKB-KW"/>
</dbReference>
<dbReference type="Gene3D" id="1.10.10.10">
    <property type="entry name" value="Winged helix-like DNA-binding domain superfamily/Winged helix DNA-binding domain"/>
    <property type="match status" value="1"/>
</dbReference>
<evidence type="ECO:0000259" key="6">
    <source>
        <dbReference type="Pfam" id="PF08281"/>
    </source>
</evidence>
<dbReference type="EMBL" id="JABEOV010000004">
    <property type="protein sequence ID" value="NNG51897.1"/>
    <property type="molecule type" value="Genomic_DNA"/>
</dbReference>
<dbReference type="PANTHER" id="PTHR43133:SF63">
    <property type="entry name" value="RNA POLYMERASE SIGMA FACTOR FECI-RELATED"/>
    <property type="match status" value="1"/>
</dbReference>
<dbReference type="InterPro" id="IPR013249">
    <property type="entry name" value="RNA_pol_sigma70_r4_t2"/>
</dbReference>
<dbReference type="EMBL" id="JABYQV010000019">
    <property type="protein sequence ID" value="NVP32810.1"/>
    <property type="molecule type" value="Genomic_DNA"/>
</dbReference>
<dbReference type="NCBIfam" id="TIGR02937">
    <property type="entry name" value="sigma70-ECF"/>
    <property type="match status" value="1"/>
</dbReference>